<dbReference type="Proteomes" id="UP001528823">
    <property type="component" value="Unassembled WGS sequence"/>
</dbReference>
<dbReference type="Pfam" id="PF06980">
    <property type="entry name" value="DUF1302"/>
    <property type="match status" value="1"/>
</dbReference>
<dbReference type="InterPro" id="IPR010727">
    <property type="entry name" value="DUF1302"/>
</dbReference>
<keyword evidence="3" id="KW-1185">Reference proteome</keyword>
<protein>
    <submittedName>
        <fullName evidence="2">DUF1302 domain-containing protein</fullName>
    </submittedName>
</protein>
<gene>
    <name evidence="2" type="ORF">ORQ98_21275</name>
</gene>
<evidence type="ECO:0000313" key="3">
    <source>
        <dbReference type="Proteomes" id="UP001528823"/>
    </source>
</evidence>
<reference evidence="2 3" key="1">
    <citation type="submission" date="2022-11" db="EMBL/GenBank/DDBJ databases">
        <title>Spartinivicinus poritis sp. nov., isolated from scleractinian coral Porites lutea.</title>
        <authorList>
            <person name="Zhang G."/>
            <person name="Cai L."/>
            <person name="Wei Q."/>
        </authorList>
    </citation>
    <scope>NUCLEOTIDE SEQUENCE [LARGE SCALE GENOMIC DNA]</scope>
    <source>
        <strain evidence="2 3">A2-2</strain>
    </source>
</reference>
<feature type="region of interest" description="Disordered" evidence="1">
    <location>
        <begin position="59"/>
        <end position="81"/>
    </location>
</feature>
<proteinExistence type="predicted"/>
<evidence type="ECO:0000313" key="2">
    <source>
        <dbReference type="EMBL" id="MDE1464498.1"/>
    </source>
</evidence>
<dbReference type="EMBL" id="JAPMOU010000036">
    <property type="protein sequence ID" value="MDE1464498.1"/>
    <property type="molecule type" value="Genomic_DNA"/>
</dbReference>
<sequence>MKNNVINKNYLLVKIVFFRKSLVLLSFFSILPGYGGEITGSVDTSLSYGAMWRVEGRDTRKYGNDTEPTHDEVNSNDGNRNYDTGLVSNTYKITAELEANYSNLDSNIENIGVFIRGRAFYDTVVIGQATDWNHANSRFINRRFLDQTNTYPYGDGFDSEVEGLIGKDASLLDAYLYSNFNLYEKTLDVRIGQQVLNWGEGLFYREGINTINPIDAVHISLPGSEVKDLLIPQMALSFTIGLTDNVSMEAYYMLEWDESIVPPRGSYFSNNDIVSEGADKGYNKVSDGIKLIANAYNTVLAPGEDLYTDLNINTNSAQDYLVVADVGQKQSASDGGQWGVNFKYFAESLNGTEFGVYYVNYHSQIPFVQAKIPNDGRIEDFNSNENRKIRNICLDPRLGLDIDGISTCIAGLSAGHVLSNDVFVRRAFPEDIRMYGLSFNTTIGNTAIAGELAYRPNMPMWIDHLDDLGAGISLNTVSLSNQVAAGLSNVCSGNTFNISQARARNRACLGSWYNNFERVELWTGSLIFIHNFGSLIGFDSLTGLFEPHFEMISGIGGDYDRFLSNGSGPYNQHIFASDYTPAHERLDRFSWGYTIVLSGVWNDAFAGINLNPILRFKHDVDGNSRVTGSFMEDRKAATVELNANYLETISASISYSNFFGAERRNKLNDRDHIAVTIKYDF</sequence>
<comment type="caution">
    <text evidence="2">The sequence shown here is derived from an EMBL/GenBank/DDBJ whole genome shotgun (WGS) entry which is preliminary data.</text>
</comment>
<accession>A0ABT5UDR8</accession>
<organism evidence="2 3">
    <name type="scientific">Spartinivicinus poritis</name>
    <dbReference type="NCBI Taxonomy" id="2994640"/>
    <lineage>
        <taxon>Bacteria</taxon>
        <taxon>Pseudomonadati</taxon>
        <taxon>Pseudomonadota</taxon>
        <taxon>Gammaproteobacteria</taxon>
        <taxon>Oceanospirillales</taxon>
        <taxon>Zooshikellaceae</taxon>
        <taxon>Spartinivicinus</taxon>
    </lineage>
</organism>
<evidence type="ECO:0000256" key="1">
    <source>
        <dbReference type="SAM" id="MobiDB-lite"/>
    </source>
</evidence>
<name>A0ABT5UDR8_9GAMM</name>
<feature type="compositionally biased region" description="Basic and acidic residues" evidence="1">
    <location>
        <begin position="59"/>
        <end position="73"/>
    </location>
</feature>